<dbReference type="RefSeq" id="XP_031869106.1">
    <property type="nucleotide sequence ID" value="XM_032014425.1"/>
</dbReference>
<dbReference type="SUPFAM" id="SSF48264">
    <property type="entry name" value="Cytochrome P450"/>
    <property type="match status" value="1"/>
</dbReference>
<evidence type="ECO:0000313" key="8">
    <source>
        <dbReference type="EMBL" id="RDL36450.1"/>
    </source>
</evidence>
<comment type="cofactor">
    <cofactor evidence="1 6">
        <name>heme</name>
        <dbReference type="ChEBI" id="CHEBI:30413"/>
    </cofactor>
</comment>
<feature type="transmembrane region" description="Helical" evidence="7">
    <location>
        <begin position="44"/>
        <end position="63"/>
    </location>
</feature>
<dbReference type="GO" id="GO:0020037">
    <property type="term" value="F:heme binding"/>
    <property type="evidence" value="ECO:0007669"/>
    <property type="project" value="InterPro"/>
</dbReference>
<dbReference type="PRINTS" id="PR00465">
    <property type="entry name" value="EP450IV"/>
</dbReference>
<sequence>MKMEGSDRDRNEDDRHEAELKPTRPTLAIMLFPTTNLQLFQAPLLQFCAYAILALTLLFLFVFRRPAHPLKAPKLLSISENYPVLGAVRFFTARLEFFRDGIRNSASGNFCFWLGQHFIVGLSGDESRQVFFQNLSFGIAEGYAVLFGGGPRVKNDKGSDVAQEPGFLSYFARRVTHLLRREYLAKNIRPFIHDIQARLDELPSQTGMTDPFVSIYEIVFQLTMRMVGCAEIANDTARLRKTLRLFETIEQSTTPTSIIFPWMPTLALFKRTIAGGRLYRLFKGIMDDRKKTGRREDDALQYLMDMGDNIKSVIQFIVGAVFAGQLNTGINASFMLTYIGSSRYWYDRVRAEIDAVVYKYAPDRSMPLTQRFEAIPIEAWESEFPLLDCCLKDSIRLQLLGTMYRRHVGIGDVKVGNEVIPSGAFVTYHFSDVHQDPSIYSEPLKWDPSRYFPERAEDKTKPFCWLGWGAGRHPCLGTRFAKLEQFLIVAIFLTRFDYDTCDDKGVPYDAVPPPDLNAHAATKPTALIRLRYRPRELKM</sequence>
<evidence type="ECO:0000256" key="6">
    <source>
        <dbReference type="PIRSR" id="PIRSR602403-1"/>
    </source>
</evidence>
<dbReference type="GO" id="GO:0004497">
    <property type="term" value="F:monooxygenase activity"/>
    <property type="evidence" value="ECO:0007669"/>
    <property type="project" value="InterPro"/>
</dbReference>
<evidence type="ECO:0000256" key="5">
    <source>
        <dbReference type="ARBA" id="ARBA00023004"/>
    </source>
</evidence>
<evidence type="ECO:0000256" key="2">
    <source>
        <dbReference type="ARBA" id="ARBA00010617"/>
    </source>
</evidence>
<dbReference type="CDD" id="cd00302">
    <property type="entry name" value="cytochrome_P450"/>
    <property type="match status" value="1"/>
</dbReference>
<accession>A0A370TLQ0</accession>
<evidence type="ECO:0000256" key="4">
    <source>
        <dbReference type="ARBA" id="ARBA00022723"/>
    </source>
</evidence>
<keyword evidence="7" id="KW-0472">Membrane</keyword>
<evidence type="ECO:0000256" key="1">
    <source>
        <dbReference type="ARBA" id="ARBA00001971"/>
    </source>
</evidence>
<dbReference type="Proteomes" id="UP000254866">
    <property type="component" value="Unassembled WGS sequence"/>
</dbReference>
<keyword evidence="7" id="KW-1133">Transmembrane helix</keyword>
<dbReference type="Gene3D" id="1.10.630.10">
    <property type="entry name" value="Cytochrome P450"/>
    <property type="match status" value="1"/>
</dbReference>
<dbReference type="GO" id="GO:0005506">
    <property type="term" value="F:iron ion binding"/>
    <property type="evidence" value="ECO:0007669"/>
    <property type="project" value="InterPro"/>
</dbReference>
<keyword evidence="7" id="KW-0812">Transmembrane</keyword>
<protein>
    <submittedName>
        <fullName evidence="8">Cytochrome P450</fullName>
    </submittedName>
</protein>
<keyword evidence="3 6" id="KW-0349">Heme</keyword>
<keyword evidence="4 6" id="KW-0479">Metal-binding</keyword>
<dbReference type="OrthoDB" id="3517756at2759"/>
<dbReference type="GeneID" id="43598651"/>
<dbReference type="GO" id="GO:0016705">
    <property type="term" value="F:oxidoreductase activity, acting on paired donors, with incorporation or reduction of molecular oxygen"/>
    <property type="evidence" value="ECO:0007669"/>
    <property type="project" value="InterPro"/>
</dbReference>
<proteinExistence type="inferred from homology"/>
<name>A0A370TLQ0_9HELO</name>
<reference evidence="8 9" key="1">
    <citation type="journal article" date="2018" name="IMA Fungus">
        <title>IMA Genome-F 9: Draft genome sequence of Annulohypoxylon stygium, Aspergillus mulundensis, Berkeleyomyces basicola (syn. Thielaviopsis basicola), Ceratocystis smalleyi, two Cercospora beticola strains, Coleophoma cylindrospora, Fusarium fracticaudum, Phialophora cf. hyalina, and Morchella septimelata.</title>
        <authorList>
            <person name="Wingfield B.D."/>
            <person name="Bills G.F."/>
            <person name="Dong Y."/>
            <person name="Huang W."/>
            <person name="Nel W.J."/>
            <person name="Swalarsk-Parry B.S."/>
            <person name="Vaghefi N."/>
            <person name="Wilken P.M."/>
            <person name="An Z."/>
            <person name="de Beer Z.W."/>
            <person name="De Vos L."/>
            <person name="Chen L."/>
            <person name="Duong T.A."/>
            <person name="Gao Y."/>
            <person name="Hammerbacher A."/>
            <person name="Kikkert J.R."/>
            <person name="Li Y."/>
            <person name="Li H."/>
            <person name="Li K."/>
            <person name="Li Q."/>
            <person name="Liu X."/>
            <person name="Ma X."/>
            <person name="Naidoo K."/>
            <person name="Pethybridge S.J."/>
            <person name="Sun J."/>
            <person name="Steenkamp E.T."/>
            <person name="van der Nest M.A."/>
            <person name="van Wyk S."/>
            <person name="Wingfield M.J."/>
            <person name="Xiong C."/>
            <person name="Yue Q."/>
            <person name="Zhang X."/>
        </authorList>
    </citation>
    <scope>NUCLEOTIDE SEQUENCE [LARGE SCALE GENOMIC DNA]</scope>
    <source>
        <strain evidence="8 9">BP 5553</strain>
    </source>
</reference>
<keyword evidence="9" id="KW-1185">Reference proteome</keyword>
<feature type="binding site" description="axial binding residue" evidence="6">
    <location>
        <position position="475"/>
    </location>
    <ligand>
        <name>heme</name>
        <dbReference type="ChEBI" id="CHEBI:30413"/>
    </ligand>
    <ligandPart>
        <name>Fe</name>
        <dbReference type="ChEBI" id="CHEBI:18248"/>
    </ligandPart>
</feature>
<evidence type="ECO:0000256" key="3">
    <source>
        <dbReference type="ARBA" id="ARBA00022617"/>
    </source>
</evidence>
<dbReference type="PANTHER" id="PTHR24304">
    <property type="entry name" value="CYTOCHROME P450 FAMILY 7"/>
    <property type="match status" value="1"/>
</dbReference>
<organism evidence="8 9">
    <name type="scientific">Venustampulla echinocandica</name>
    <dbReference type="NCBI Taxonomy" id="2656787"/>
    <lineage>
        <taxon>Eukaryota</taxon>
        <taxon>Fungi</taxon>
        <taxon>Dikarya</taxon>
        <taxon>Ascomycota</taxon>
        <taxon>Pezizomycotina</taxon>
        <taxon>Leotiomycetes</taxon>
        <taxon>Helotiales</taxon>
        <taxon>Pleuroascaceae</taxon>
        <taxon>Venustampulla</taxon>
    </lineage>
</organism>
<dbReference type="Pfam" id="PF00067">
    <property type="entry name" value="p450"/>
    <property type="match status" value="1"/>
</dbReference>
<evidence type="ECO:0000256" key="7">
    <source>
        <dbReference type="SAM" id="Phobius"/>
    </source>
</evidence>
<dbReference type="InterPro" id="IPR001128">
    <property type="entry name" value="Cyt_P450"/>
</dbReference>
<keyword evidence="5 6" id="KW-0408">Iron</keyword>
<dbReference type="EMBL" id="NPIC01000004">
    <property type="protein sequence ID" value="RDL36450.1"/>
    <property type="molecule type" value="Genomic_DNA"/>
</dbReference>
<gene>
    <name evidence="8" type="ORF">BP5553_05802</name>
</gene>
<dbReference type="InterPro" id="IPR036396">
    <property type="entry name" value="Cyt_P450_sf"/>
</dbReference>
<comment type="similarity">
    <text evidence="2">Belongs to the cytochrome P450 family.</text>
</comment>
<dbReference type="STRING" id="2656787.A0A370TLQ0"/>
<evidence type="ECO:0000313" key="9">
    <source>
        <dbReference type="Proteomes" id="UP000254866"/>
    </source>
</evidence>
<dbReference type="InterPro" id="IPR002403">
    <property type="entry name" value="Cyt_P450_E_grp-IV"/>
</dbReference>
<comment type="caution">
    <text evidence="8">The sequence shown here is derived from an EMBL/GenBank/DDBJ whole genome shotgun (WGS) entry which is preliminary data.</text>
</comment>
<dbReference type="InterPro" id="IPR050529">
    <property type="entry name" value="CYP450_sterol_14alpha_dmase"/>
</dbReference>
<dbReference type="AlphaFoldDB" id="A0A370TLQ0"/>
<dbReference type="PANTHER" id="PTHR24304:SF2">
    <property type="entry name" value="24-HYDROXYCHOLESTEROL 7-ALPHA-HYDROXYLASE"/>
    <property type="match status" value="1"/>
</dbReference>